<organism evidence="3 4">
    <name type="scientific">Plectosphaerella plurivora</name>
    <dbReference type="NCBI Taxonomy" id="936078"/>
    <lineage>
        <taxon>Eukaryota</taxon>
        <taxon>Fungi</taxon>
        <taxon>Dikarya</taxon>
        <taxon>Ascomycota</taxon>
        <taxon>Pezizomycotina</taxon>
        <taxon>Sordariomycetes</taxon>
        <taxon>Hypocreomycetidae</taxon>
        <taxon>Glomerellales</taxon>
        <taxon>Plectosphaerellaceae</taxon>
        <taxon>Plectosphaerella</taxon>
    </lineage>
</organism>
<evidence type="ECO:0000256" key="2">
    <source>
        <dbReference type="SAM" id="SignalP"/>
    </source>
</evidence>
<feature type="compositionally biased region" description="Polar residues" evidence="1">
    <location>
        <begin position="50"/>
        <end position="66"/>
    </location>
</feature>
<evidence type="ECO:0008006" key="5">
    <source>
        <dbReference type="Google" id="ProtNLM"/>
    </source>
</evidence>
<keyword evidence="4" id="KW-1185">Reference proteome</keyword>
<keyword evidence="2" id="KW-0732">Signal</keyword>
<reference evidence="3" key="1">
    <citation type="journal article" date="2021" name="Nat. Commun.">
        <title>Genetic determinants of endophytism in the Arabidopsis root mycobiome.</title>
        <authorList>
            <person name="Mesny F."/>
            <person name="Miyauchi S."/>
            <person name="Thiergart T."/>
            <person name="Pickel B."/>
            <person name="Atanasova L."/>
            <person name="Karlsson M."/>
            <person name="Huettel B."/>
            <person name="Barry K.W."/>
            <person name="Haridas S."/>
            <person name="Chen C."/>
            <person name="Bauer D."/>
            <person name="Andreopoulos W."/>
            <person name="Pangilinan J."/>
            <person name="LaButti K."/>
            <person name="Riley R."/>
            <person name="Lipzen A."/>
            <person name="Clum A."/>
            <person name="Drula E."/>
            <person name="Henrissat B."/>
            <person name="Kohler A."/>
            <person name="Grigoriev I.V."/>
            <person name="Martin F.M."/>
            <person name="Hacquard S."/>
        </authorList>
    </citation>
    <scope>NUCLEOTIDE SEQUENCE</scope>
    <source>
        <strain evidence="3">MPI-SDFR-AT-0117</strain>
    </source>
</reference>
<dbReference type="EMBL" id="JAGSXJ010000001">
    <property type="protein sequence ID" value="KAH6697229.1"/>
    <property type="molecule type" value="Genomic_DNA"/>
</dbReference>
<dbReference type="Proteomes" id="UP000770015">
    <property type="component" value="Unassembled WGS sequence"/>
</dbReference>
<name>A0A9P8VPE7_9PEZI</name>
<sequence length="364" mass="36919">MRTGISPVVAVALLALFAQAAPSPEPQRNNRGGNRGNRGGNGGGGGGATAQEQAAQRPQGVTTAADGSTILDMTADVNGLPLRFKVSGPAQAFVANSPVNTANPIQGAAAAPNTPGTMGINVLLHGDGGQSFFDFPNQGVSAQGNLAGVAVLAPNENLFWGGGGGLQRTDGVAHAAAVADLVTQMLPQVMSFNTSDVWFTGVSGGSLMLSGFMMPAHMEKFGNNTGVLLNCAAMEPQVPVTPASAAALATKRVHYQTTQNELAMLQPSIPRAVSAYEEVVQGQGLSADQINALQTVDATPNGDHCAFDGQGFVSGVQLMAENYAAVMQPGGSGQVPGIGNVQTGVVGNENIQFSGTGRKRDIVG</sequence>
<feature type="region of interest" description="Disordered" evidence="1">
    <location>
        <begin position="22"/>
        <end position="67"/>
    </location>
</feature>
<evidence type="ECO:0000256" key="1">
    <source>
        <dbReference type="SAM" id="MobiDB-lite"/>
    </source>
</evidence>
<feature type="compositionally biased region" description="Gly residues" evidence="1">
    <location>
        <begin position="33"/>
        <end position="48"/>
    </location>
</feature>
<proteinExistence type="predicted"/>
<dbReference type="AlphaFoldDB" id="A0A9P8VPE7"/>
<feature type="chain" id="PRO_5040129386" description="Cyclin-like f-box protein" evidence="2">
    <location>
        <begin position="21"/>
        <end position="364"/>
    </location>
</feature>
<evidence type="ECO:0000313" key="4">
    <source>
        <dbReference type="Proteomes" id="UP000770015"/>
    </source>
</evidence>
<protein>
    <recommendedName>
        <fullName evidence="5">Cyclin-like f-box protein</fullName>
    </recommendedName>
</protein>
<gene>
    <name evidence="3" type="ORF">F5X68DRAFT_186184</name>
</gene>
<feature type="signal peptide" evidence="2">
    <location>
        <begin position="1"/>
        <end position="20"/>
    </location>
</feature>
<accession>A0A9P8VPE7</accession>
<comment type="caution">
    <text evidence="3">The sequence shown here is derived from an EMBL/GenBank/DDBJ whole genome shotgun (WGS) entry which is preliminary data.</text>
</comment>
<evidence type="ECO:0000313" key="3">
    <source>
        <dbReference type="EMBL" id="KAH6697229.1"/>
    </source>
</evidence>
<dbReference type="OrthoDB" id="4540290at2759"/>